<proteinExistence type="predicted"/>
<evidence type="ECO:0000256" key="1">
    <source>
        <dbReference type="SAM" id="MobiDB-lite"/>
    </source>
</evidence>
<dbReference type="Proteomes" id="UP000230447">
    <property type="component" value="Unassembled WGS sequence"/>
</dbReference>
<protein>
    <submittedName>
        <fullName evidence="2">Uncharacterized protein</fullName>
    </submittedName>
</protein>
<comment type="caution">
    <text evidence="2">The sequence shown here is derived from an EMBL/GenBank/DDBJ whole genome shotgun (WGS) entry which is preliminary data.</text>
</comment>
<accession>A0A2G9ZG69</accession>
<dbReference type="EMBL" id="PCSB01000061">
    <property type="protein sequence ID" value="PIP31570.1"/>
    <property type="molecule type" value="Genomic_DNA"/>
</dbReference>
<evidence type="ECO:0000313" key="2">
    <source>
        <dbReference type="EMBL" id="PIP31570.1"/>
    </source>
</evidence>
<evidence type="ECO:0000313" key="3">
    <source>
        <dbReference type="Proteomes" id="UP000230447"/>
    </source>
</evidence>
<dbReference type="AlphaFoldDB" id="A0A2G9ZG69"/>
<reference evidence="2 3" key="1">
    <citation type="submission" date="2017-09" db="EMBL/GenBank/DDBJ databases">
        <title>Depth-based differentiation of microbial function through sediment-hosted aquifers and enrichment of novel symbionts in the deep terrestrial subsurface.</title>
        <authorList>
            <person name="Probst A.J."/>
            <person name="Ladd B."/>
            <person name="Jarett J.K."/>
            <person name="Geller-Mcgrath D.E."/>
            <person name="Sieber C.M."/>
            <person name="Emerson J.B."/>
            <person name="Anantharaman K."/>
            <person name="Thomas B.C."/>
            <person name="Malmstrom R."/>
            <person name="Stieglmeier M."/>
            <person name="Klingl A."/>
            <person name="Woyke T."/>
            <person name="Ryan C.M."/>
            <person name="Banfield J.F."/>
        </authorList>
    </citation>
    <scope>NUCLEOTIDE SEQUENCE [LARGE SCALE GENOMIC DNA]</scope>
    <source>
        <strain evidence="2">CG23_combo_of_CG06-09_8_20_14_all_37_87_8</strain>
    </source>
</reference>
<name>A0A2G9ZG69_9BACT</name>
<sequence>MRVRLPPRAQKFQEKFLGTGAKQLLASREGSEGLSHVPKARLNPGQRLPPRAHKFLPTKI</sequence>
<feature type="region of interest" description="Disordered" evidence="1">
    <location>
        <begin position="28"/>
        <end position="50"/>
    </location>
</feature>
<organism evidence="2 3">
    <name type="scientific">bacterium (Candidatus Gribaldobacteria) CG23_combo_of_CG06-09_8_20_14_all_37_87_8</name>
    <dbReference type="NCBI Taxonomy" id="2014278"/>
    <lineage>
        <taxon>Bacteria</taxon>
        <taxon>Candidatus Gribaldobacteria</taxon>
    </lineage>
</organism>
<gene>
    <name evidence="2" type="ORF">COX24_02975</name>
</gene>